<sequence length="526" mass="58176">MNSTNGDKTMALEHRSLGLIRGALSDDIKTVQYRNIKYADIPDRWQKPRIARSKLSPVEYDGTVHGPICPQPAGGWDYDMKLYGDVKLPYEPSYSSEYECLNAVVTTPSTASRTSALPVMIWVHGGGFAIGSSSWPQYDLQKFVSRSVDIGHPIIGISFNYRLGILGFFASDELGTEGNLGFLDQACAFEWVKLHIEEFGGDPANITVVGESAGATSKQPAFDRAIVMSGDASLRNPRTPAKQHELYWQNVQALGLAELSVTDRIHKMRVTPIEDLLAKLPFAQYFTATTGGEFLPEKVDLLRLSDESSRYGKPSWCTEVVFGSTLHDASLFKDRIQRHPALLDTVLRAIDQTIPEGDRDSVKDAYHLQQNTSNSTLVDSIVQLISDIGFYLPTKELAQAYETGGSTSCHTYHFNQLNPFPGKYTGTASHELDVAYLLQNFNGVFSTMDADFAKAVADIWIRFINGLGWPSGNSKVDTLVLGPEGSLEVELVENYDKNHYGVAGWPFKGVQWEACLRLREAILLGV</sequence>
<dbReference type="PANTHER" id="PTHR11559">
    <property type="entry name" value="CARBOXYLESTERASE"/>
    <property type="match status" value="1"/>
</dbReference>
<dbReference type="InterPro" id="IPR019826">
    <property type="entry name" value="Carboxylesterase_B_AS"/>
</dbReference>
<dbReference type="AlphaFoldDB" id="A0A370U1W4"/>
<dbReference type="RefSeq" id="XP_031874422.1">
    <property type="nucleotide sequence ID" value="XM_032010368.1"/>
</dbReference>
<accession>A0A370U1W4</accession>
<dbReference type="PROSITE" id="PS00122">
    <property type="entry name" value="CARBOXYLESTERASE_B_1"/>
    <property type="match status" value="1"/>
</dbReference>
<dbReference type="Proteomes" id="UP000254866">
    <property type="component" value="Unassembled WGS sequence"/>
</dbReference>
<evidence type="ECO:0000259" key="4">
    <source>
        <dbReference type="Pfam" id="PF00135"/>
    </source>
</evidence>
<comment type="similarity">
    <text evidence="1 3">Belongs to the type-B carboxylesterase/lipase family.</text>
</comment>
<comment type="caution">
    <text evidence="5">The sequence shown here is derived from an EMBL/GenBank/DDBJ whole genome shotgun (WGS) entry which is preliminary data.</text>
</comment>
<keyword evidence="6" id="KW-1185">Reference proteome</keyword>
<keyword evidence="2 3" id="KW-0378">Hydrolase</keyword>
<protein>
    <recommendedName>
        <fullName evidence="3">Carboxylic ester hydrolase</fullName>
        <ecNumber evidence="3">3.1.1.-</ecNumber>
    </recommendedName>
</protein>
<dbReference type="EMBL" id="NPIC01000001">
    <property type="protein sequence ID" value="RDL41766.1"/>
    <property type="molecule type" value="Genomic_DNA"/>
</dbReference>
<gene>
    <name evidence="5" type="ORF">BP5553_01745</name>
</gene>
<dbReference type="OrthoDB" id="3200163at2759"/>
<feature type="domain" description="Carboxylesterase type B" evidence="4">
    <location>
        <begin position="17"/>
        <end position="465"/>
    </location>
</feature>
<dbReference type="Gene3D" id="3.40.50.1820">
    <property type="entry name" value="alpha/beta hydrolase"/>
    <property type="match status" value="1"/>
</dbReference>
<name>A0A370U1W4_9HELO</name>
<organism evidence="5 6">
    <name type="scientific">Venustampulla echinocandica</name>
    <dbReference type="NCBI Taxonomy" id="2656787"/>
    <lineage>
        <taxon>Eukaryota</taxon>
        <taxon>Fungi</taxon>
        <taxon>Dikarya</taxon>
        <taxon>Ascomycota</taxon>
        <taxon>Pezizomycotina</taxon>
        <taxon>Leotiomycetes</taxon>
        <taxon>Helotiales</taxon>
        <taxon>Pleuroascaceae</taxon>
        <taxon>Venustampulla</taxon>
    </lineage>
</organism>
<dbReference type="InterPro" id="IPR029058">
    <property type="entry name" value="AB_hydrolase_fold"/>
</dbReference>
<evidence type="ECO:0000313" key="5">
    <source>
        <dbReference type="EMBL" id="RDL41766.1"/>
    </source>
</evidence>
<evidence type="ECO:0000313" key="6">
    <source>
        <dbReference type="Proteomes" id="UP000254866"/>
    </source>
</evidence>
<evidence type="ECO:0000256" key="1">
    <source>
        <dbReference type="ARBA" id="ARBA00005964"/>
    </source>
</evidence>
<dbReference type="InterPro" id="IPR050309">
    <property type="entry name" value="Type-B_Carboxylest/Lipase"/>
</dbReference>
<dbReference type="Pfam" id="PF00135">
    <property type="entry name" value="COesterase"/>
    <property type="match status" value="1"/>
</dbReference>
<dbReference type="SUPFAM" id="SSF53474">
    <property type="entry name" value="alpha/beta-Hydrolases"/>
    <property type="match status" value="1"/>
</dbReference>
<dbReference type="STRING" id="2656787.A0A370U1W4"/>
<evidence type="ECO:0000256" key="3">
    <source>
        <dbReference type="RuleBase" id="RU361235"/>
    </source>
</evidence>
<dbReference type="InterPro" id="IPR002018">
    <property type="entry name" value="CarbesteraseB"/>
</dbReference>
<evidence type="ECO:0000256" key="2">
    <source>
        <dbReference type="ARBA" id="ARBA00022801"/>
    </source>
</evidence>
<proteinExistence type="inferred from homology"/>
<dbReference type="EC" id="3.1.1.-" evidence="3"/>
<dbReference type="GO" id="GO:0016787">
    <property type="term" value="F:hydrolase activity"/>
    <property type="evidence" value="ECO:0007669"/>
    <property type="project" value="UniProtKB-KW"/>
</dbReference>
<reference evidence="5 6" key="1">
    <citation type="journal article" date="2018" name="IMA Fungus">
        <title>IMA Genome-F 9: Draft genome sequence of Annulohypoxylon stygium, Aspergillus mulundensis, Berkeleyomyces basicola (syn. Thielaviopsis basicola), Ceratocystis smalleyi, two Cercospora beticola strains, Coleophoma cylindrospora, Fusarium fracticaudum, Phialophora cf. hyalina, and Morchella septimelata.</title>
        <authorList>
            <person name="Wingfield B.D."/>
            <person name="Bills G.F."/>
            <person name="Dong Y."/>
            <person name="Huang W."/>
            <person name="Nel W.J."/>
            <person name="Swalarsk-Parry B.S."/>
            <person name="Vaghefi N."/>
            <person name="Wilken P.M."/>
            <person name="An Z."/>
            <person name="de Beer Z.W."/>
            <person name="De Vos L."/>
            <person name="Chen L."/>
            <person name="Duong T.A."/>
            <person name="Gao Y."/>
            <person name="Hammerbacher A."/>
            <person name="Kikkert J.R."/>
            <person name="Li Y."/>
            <person name="Li H."/>
            <person name="Li K."/>
            <person name="Li Q."/>
            <person name="Liu X."/>
            <person name="Ma X."/>
            <person name="Naidoo K."/>
            <person name="Pethybridge S.J."/>
            <person name="Sun J."/>
            <person name="Steenkamp E.T."/>
            <person name="van der Nest M.A."/>
            <person name="van Wyk S."/>
            <person name="Wingfield M.J."/>
            <person name="Xiong C."/>
            <person name="Yue Q."/>
            <person name="Zhang X."/>
        </authorList>
    </citation>
    <scope>NUCLEOTIDE SEQUENCE [LARGE SCALE GENOMIC DNA]</scope>
    <source>
        <strain evidence="5 6">BP 5553</strain>
    </source>
</reference>
<dbReference type="GeneID" id="43594594"/>